<dbReference type="Proteomes" id="UP000319578">
    <property type="component" value="Unassembled WGS sequence"/>
</dbReference>
<keyword evidence="2" id="KW-1185">Reference proteome</keyword>
<accession>A0ABQ0TTF6</accession>
<sequence length="117" mass="13464">MVYIQFEKETEARALVTFIHYKPLDPNEGLGKTADELSLTGVFIDALPQRERPLGKDAKLYFNPQTKETWYEYVDIPLPDNERITQVEISTEENKKANLDTQEAVLQLYEMVTGPLT</sequence>
<reference evidence="1 2" key="1">
    <citation type="submission" date="2019-06" db="EMBL/GenBank/DDBJ databases">
        <title>Whole genome shotgun sequence of Brevibacillus reuszeri NBRC 15719.</title>
        <authorList>
            <person name="Hosoyama A."/>
            <person name="Uohara A."/>
            <person name="Ohji S."/>
            <person name="Ichikawa N."/>
        </authorList>
    </citation>
    <scope>NUCLEOTIDE SEQUENCE [LARGE SCALE GENOMIC DNA]</scope>
    <source>
        <strain evidence="1 2">NBRC 15719</strain>
    </source>
</reference>
<evidence type="ECO:0000313" key="1">
    <source>
        <dbReference type="EMBL" id="GED71162.1"/>
    </source>
</evidence>
<proteinExistence type="predicted"/>
<name>A0ABQ0TTF6_9BACL</name>
<organism evidence="1 2">
    <name type="scientific">Brevibacillus reuszeri</name>
    <dbReference type="NCBI Taxonomy" id="54915"/>
    <lineage>
        <taxon>Bacteria</taxon>
        <taxon>Bacillati</taxon>
        <taxon>Bacillota</taxon>
        <taxon>Bacilli</taxon>
        <taxon>Bacillales</taxon>
        <taxon>Paenibacillaceae</taxon>
        <taxon>Brevibacillus</taxon>
    </lineage>
</organism>
<dbReference type="EMBL" id="BJON01000019">
    <property type="protein sequence ID" value="GED71162.1"/>
    <property type="molecule type" value="Genomic_DNA"/>
</dbReference>
<evidence type="ECO:0000313" key="2">
    <source>
        <dbReference type="Proteomes" id="UP000319578"/>
    </source>
</evidence>
<dbReference type="RefSeq" id="WP_049737786.1">
    <property type="nucleotide sequence ID" value="NZ_BJON01000019.1"/>
</dbReference>
<gene>
    <name evidence="1" type="ORF">BRE01_48640</name>
</gene>
<comment type="caution">
    <text evidence="1">The sequence shown here is derived from an EMBL/GenBank/DDBJ whole genome shotgun (WGS) entry which is preliminary data.</text>
</comment>
<protein>
    <submittedName>
        <fullName evidence="1">Uncharacterized protein</fullName>
    </submittedName>
</protein>